<proteinExistence type="inferred from homology"/>
<dbReference type="GO" id="GO:0008460">
    <property type="term" value="F:dTDP-glucose 4,6-dehydratase activity"/>
    <property type="evidence" value="ECO:0007669"/>
    <property type="project" value="InterPro"/>
</dbReference>
<keyword evidence="8" id="KW-0520">NAD</keyword>
<evidence type="ECO:0000256" key="11">
    <source>
        <dbReference type="ARBA" id="ARBA00025005"/>
    </source>
</evidence>
<reference evidence="19" key="1">
    <citation type="submission" date="2020-10" db="EMBL/GenBank/DDBJ databases">
        <authorList>
            <person name="Han B."/>
            <person name="Lu T."/>
            <person name="Zhao Q."/>
            <person name="Huang X."/>
            <person name="Zhao Y."/>
        </authorList>
    </citation>
    <scope>NUCLEOTIDE SEQUENCE</scope>
</reference>
<evidence type="ECO:0000256" key="8">
    <source>
        <dbReference type="ARBA" id="ARBA00023027"/>
    </source>
</evidence>
<dbReference type="GO" id="GO:0050377">
    <property type="term" value="F:UDP-glucose 4,6-dehydratase activity"/>
    <property type="evidence" value="ECO:0007669"/>
    <property type="project" value="UniProtKB-EC"/>
</dbReference>
<feature type="domain" description="RmlD-like substrate binding" evidence="17">
    <location>
        <begin position="731"/>
        <end position="902"/>
    </location>
</feature>
<dbReference type="OrthoDB" id="16464at2759"/>
<evidence type="ECO:0000256" key="2">
    <source>
        <dbReference type="ARBA" id="ARBA00001937"/>
    </source>
</evidence>
<dbReference type="FunFam" id="3.40.50.720:FF:000236">
    <property type="entry name" value="Bifunctional dTDP-4-dehydrorhamnose 3,5-epimerase/dTDP-4-dehydrorhamnose reductase"/>
    <property type="match status" value="1"/>
</dbReference>
<dbReference type="GO" id="GO:0048040">
    <property type="term" value="F:UDP-glucuronate decarboxylase activity"/>
    <property type="evidence" value="ECO:0007669"/>
    <property type="project" value="UniProtKB-EC"/>
</dbReference>
<dbReference type="Gene3D" id="3.90.25.10">
    <property type="entry name" value="UDP-galactose 4-epimerase, domain 1"/>
    <property type="match status" value="1"/>
</dbReference>
<comment type="similarity">
    <text evidence="15">In the C-terminal section; belongs to the dTDP-4-dehydrorhamnose reductase family.</text>
</comment>
<comment type="cofactor">
    <cofactor evidence="1">
        <name>NAD(+)</name>
        <dbReference type="ChEBI" id="CHEBI:57540"/>
    </cofactor>
</comment>
<dbReference type="EMBL" id="CAJGYO010000001">
    <property type="protein sequence ID" value="CAD6203118.1"/>
    <property type="molecule type" value="Genomic_DNA"/>
</dbReference>
<evidence type="ECO:0000256" key="7">
    <source>
        <dbReference type="ARBA" id="ARBA00023002"/>
    </source>
</evidence>
<evidence type="ECO:0000256" key="5">
    <source>
        <dbReference type="ARBA" id="ARBA00007505"/>
    </source>
</evidence>
<dbReference type="Gene3D" id="3.40.50.720">
    <property type="entry name" value="NAD(P)-binding Rossmann-like Domain"/>
    <property type="match status" value="4"/>
</dbReference>
<dbReference type="Pfam" id="PF16363">
    <property type="entry name" value="GDP_Man_Dehyd"/>
    <property type="match status" value="2"/>
</dbReference>
<dbReference type="SUPFAM" id="SSF51735">
    <property type="entry name" value="NAD(P)-binding Rossmann-fold domains"/>
    <property type="match status" value="3"/>
</dbReference>
<keyword evidence="6" id="KW-0963">Cytoplasm</keyword>
<dbReference type="InterPro" id="IPR029903">
    <property type="entry name" value="RmlD-like-bd"/>
</dbReference>
<organism evidence="19 20">
    <name type="scientific">Miscanthus lutarioriparius</name>
    <dbReference type="NCBI Taxonomy" id="422564"/>
    <lineage>
        <taxon>Eukaryota</taxon>
        <taxon>Viridiplantae</taxon>
        <taxon>Streptophyta</taxon>
        <taxon>Embryophyta</taxon>
        <taxon>Tracheophyta</taxon>
        <taxon>Spermatophyta</taxon>
        <taxon>Magnoliopsida</taxon>
        <taxon>Liliopsida</taxon>
        <taxon>Poales</taxon>
        <taxon>Poaceae</taxon>
        <taxon>PACMAD clade</taxon>
        <taxon>Panicoideae</taxon>
        <taxon>Andropogonodae</taxon>
        <taxon>Andropogoneae</taxon>
        <taxon>Saccharinae</taxon>
        <taxon>Miscanthus</taxon>
    </lineage>
</organism>
<evidence type="ECO:0000259" key="17">
    <source>
        <dbReference type="Pfam" id="PF04321"/>
    </source>
</evidence>
<feature type="compositionally biased region" description="Polar residues" evidence="16">
    <location>
        <begin position="1"/>
        <end position="13"/>
    </location>
</feature>
<feature type="region of interest" description="Disordered" evidence="16">
    <location>
        <begin position="1"/>
        <end position="23"/>
    </location>
</feature>
<evidence type="ECO:0008006" key="21">
    <source>
        <dbReference type="Google" id="ProtNLM"/>
    </source>
</evidence>
<keyword evidence="20" id="KW-1185">Reference proteome</keyword>
<evidence type="ECO:0000313" key="19">
    <source>
        <dbReference type="EMBL" id="CAD6203118.1"/>
    </source>
</evidence>
<evidence type="ECO:0000256" key="15">
    <source>
        <dbReference type="ARBA" id="ARBA00061620"/>
    </source>
</evidence>
<comment type="similarity">
    <text evidence="5">Belongs to the NAD(P)-dependent epimerase/dehydratase family. UDP-glucuronic acid decarboxylase subfamily.</text>
</comment>
<dbReference type="InterPro" id="IPR016040">
    <property type="entry name" value="NAD(P)-bd_dom"/>
</dbReference>
<evidence type="ECO:0000256" key="14">
    <source>
        <dbReference type="ARBA" id="ARBA00061430"/>
    </source>
</evidence>
<keyword evidence="9" id="KW-0456">Lyase</keyword>
<evidence type="ECO:0000256" key="4">
    <source>
        <dbReference type="ARBA" id="ARBA00005100"/>
    </source>
</evidence>
<comment type="catalytic activity">
    <reaction evidence="13">
        <text>UDP-alpha-D-glucuronate + H(+) = UDP-alpha-D-xylose + CO2</text>
        <dbReference type="Rhea" id="RHEA:23916"/>
        <dbReference type="ChEBI" id="CHEBI:15378"/>
        <dbReference type="ChEBI" id="CHEBI:16526"/>
        <dbReference type="ChEBI" id="CHEBI:57632"/>
        <dbReference type="ChEBI" id="CHEBI:58052"/>
        <dbReference type="EC" id="4.1.1.35"/>
    </reaction>
</comment>
<comment type="caution">
    <text evidence="19">The sequence shown here is derived from an EMBL/GenBank/DDBJ whole genome shotgun (WGS) entry which is preliminary data.</text>
</comment>
<dbReference type="CDD" id="cd05246">
    <property type="entry name" value="dTDP_GD_SDR_e"/>
    <property type="match status" value="1"/>
</dbReference>
<dbReference type="GO" id="GO:0005737">
    <property type="term" value="C:cytoplasm"/>
    <property type="evidence" value="ECO:0007669"/>
    <property type="project" value="UniProtKB-SubCell"/>
</dbReference>
<dbReference type="GO" id="GO:0016491">
    <property type="term" value="F:oxidoreductase activity"/>
    <property type="evidence" value="ECO:0007669"/>
    <property type="project" value="UniProtKB-KW"/>
</dbReference>
<evidence type="ECO:0000256" key="13">
    <source>
        <dbReference type="ARBA" id="ARBA00051601"/>
    </source>
</evidence>
<dbReference type="AlphaFoldDB" id="A0A811MDD3"/>
<sequence>MAQKETNGSNGEHISTRPPPTPSPLRFSKFFQANLRILVTGGAGFIGSHLVDKLMENEKHEVIVADNFFTGSKDNLKKWIGHPRFELIRHDVTQTLLVEVDQIYHLACPASPIFYKHNPVKTIKTNVIGTLNMLGLAKRVGARILLTSTSEVYGDPLEHPQTEAYWGNVNPIGVRSCYDEGKRVAETLMFDYHRQHGIEIRIARIFNTYGPRMNIDDGRVVSNFIAQAVRGEPLTVQRPGTQTRSFCYVADMVDGLIKLMNGNNTGPINLGNPGEFTMLELAENVKELINPDVTVTMTENTPDDPRQRKPDITKAKEVLGWEPKIVLRDGLVLMEDDFRERLATKMATYEPKNILITGAAGFIASHVANRLVRNYPQYKVVVLDKIDYCSNLKNLNPSRSSPNFKFVKGDIASADLVNYLLITESIDTIMHFAAQTHVDNSFGNSFEFTKNNIYGTHVLLEACKVTGQIRRFIHVSTDEVYGETDEDAVVGNHEASQLLPTNPYSATKAGAEMLVMAYGRSYGLPVITTRGNNVYGPNQFPEKLIPKFILLAMQGLPLPIHGDGSNVRSYLYCEDVAEAFEVVLHKGEVGHVYNIGTVKERRVIDVAKDICKLFGLDTEKVIRFVENRPFNDQRYFLDDQKLKRLGWAERTPWEEGLKKTMEWYTTNPDYWGDVTGALLPHPRMLMTPGVERHNWAEEIKSLASSPAEASTVAPATSTKSISDAPPKPSYRFLIYGRTGWIGGLLGKICDKQGISYEYGKGRLEERSQLLEDIRNVKPTHVFNAAGVTGRPNVDWCETHKQDTIRTNVVGTLNLADVCREQGLLMINYATGCIFEYDAKHPEGSGIGFKEEDTPNFMGSFYSKTKAMVEELLKEYDNVCTLRVRMPISSDLSNPRNFITKIARYDKVVNIPNSMTILDELLPVSIEMAKRDCRGIWNFTNPGVVSHNEILEMYKKYINPDFKWTNFTLEEQAKVIVAPRSNNEMDASKLKAEFPELLSIKDSLIKYVFEPNRKVPVN</sequence>
<evidence type="ECO:0000256" key="1">
    <source>
        <dbReference type="ARBA" id="ARBA00001911"/>
    </source>
</evidence>
<evidence type="ECO:0000256" key="9">
    <source>
        <dbReference type="ARBA" id="ARBA00023239"/>
    </source>
</evidence>
<name>A0A811MDD3_9POAL</name>
<feature type="domain" description="NAD(P)-binding" evidence="18">
    <location>
        <begin position="355"/>
        <end position="660"/>
    </location>
</feature>
<evidence type="ECO:0000256" key="12">
    <source>
        <dbReference type="ARBA" id="ARBA00050778"/>
    </source>
</evidence>
<comment type="pathway">
    <text evidence="10">Carbohydrate biosynthesis.</text>
</comment>
<evidence type="ECO:0000256" key="16">
    <source>
        <dbReference type="SAM" id="MobiDB-lite"/>
    </source>
</evidence>
<gene>
    <name evidence="19" type="ORF">NCGR_LOCUS1333</name>
</gene>
<comment type="catalytic activity">
    <reaction evidence="12">
        <text>UDP-alpha-D-glucose = UDP-4-dehydro-6-deoxy-alpha-D-glucose + H2O</text>
        <dbReference type="Rhea" id="RHEA:21500"/>
        <dbReference type="ChEBI" id="CHEBI:15377"/>
        <dbReference type="ChEBI" id="CHEBI:58885"/>
        <dbReference type="ChEBI" id="CHEBI:85329"/>
        <dbReference type="EC" id="4.2.1.76"/>
    </reaction>
</comment>
<accession>A0A811MDD3</accession>
<dbReference type="InterPro" id="IPR036291">
    <property type="entry name" value="NAD(P)-bd_dom_sf"/>
</dbReference>
<evidence type="ECO:0000256" key="6">
    <source>
        <dbReference type="ARBA" id="ARBA00022490"/>
    </source>
</evidence>
<comment type="pathway">
    <text evidence="4">Nucleotide-sugar biosynthesis; UDP-alpha-D-xylose biosynthesis; UDP-alpha-D-xylose from UDP-alpha-D-glucuronate: step 1/1.</text>
</comment>
<comment type="similarity">
    <text evidence="14">In the N-terminal section; belongs to the NAD(P)-dependent epimerase/dehydratase family. dTDP-glucose dehydratase subfamily.</text>
</comment>
<dbReference type="InterPro" id="IPR005888">
    <property type="entry name" value="dTDP_Gluc_deHydtase"/>
</dbReference>
<comment type="cofactor">
    <cofactor evidence="2">
        <name>NADP(+)</name>
        <dbReference type="ChEBI" id="CHEBI:58349"/>
    </cofactor>
</comment>
<evidence type="ECO:0000256" key="10">
    <source>
        <dbReference type="ARBA" id="ARBA00024331"/>
    </source>
</evidence>
<dbReference type="GO" id="GO:0010280">
    <property type="term" value="F:UDP-L-rhamnose synthase activity"/>
    <property type="evidence" value="ECO:0007669"/>
    <property type="project" value="UniProtKB-ARBA"/>
</dbReference>
<evidence type="ECO:0000313" key="20">
    <source>
        <dbReference type="Proteomes" id="UP000604825"/>
    </source>
</evidence>
<dbReference type="CDD" id="cd05254">
    <property type="entry name" value="dTDP_HR_like_SDR_e"/>
    <property type="match status" value="1"/>
</dbReference>
<evidence type="ECO:0000259" key="18">
    <source>
        <dbReference type="Pfam" id="PF16363"/>
    </source>
</evidence>
<dbReference type="CDD" id="cd05230">
    <property type="entry name" value="UGD_SDR_e"/>
    <property type="match status" value="1"/>
</dbReference>
<feature type="domain" description="NAD(P)-binding" evidence="18">
    <location>
        <begin position="38"/>
        <end position="331"/>
    </location>
</feature>
<evidence type="ECO:0000256" key="3">
    <source>
        <dbReference type="ARBA" id="ARBA00004496"/>
    </source>
</evidence>
<dbReference type="FunFam" id="3.40.50.720:FF:000150">
    <property type="entry name" value="UDP-glucuronic acid decarboxylase 6"/>
    <property type="match status" value="1"/>
</dbReference>
<dbReference type="GO" id="GO:0010253">
    <property type="term" value="P:UDP-rhamnose biosynthetic process"/>
    <property type="evidence" value="ECO:0007669"/>
    <property type="project" value="UniProtKB-ARBA"/>
</dbReference>
<dbReference type="FunFam" id="3.40.50.720:FF:000304">
    <property type="entry name" value="UDP-glucose 4,6-dehydratase"/>
    <property type="match status" value="1"/>
</dbReference>
<comment type="subcellular location">
    <subcellularLocation>
        <location evidence="3">Cytoplasm</location>
    </subcellularLocation>
</comment>
<dbReference type="Proteomes" id="UP000604825">
    <property type="component" value="Unassembled WGS sequence"/>
</dbReference>
<comment type="function">
    <text evidence="11">Catalyzes the NAD-dependent decarboxylation of UDP-glucuronic acid to UDP-xylose. Necessary for the biosynthesis of the core tetrasaccharide in glycosaminoglycan biosynthesis.</text>
</comment>
<keyword evidence="7" id="KW-0560">Oxidoreductase</keyword>
<dbReference type="Pfam" id="PF04321">
    <property type="entry name" value="RmlD_sub_bind"/>
    <property type="match status" value="1"/>
</dbReference>
<protein>
    <recommendedName>
        <fullName evidence="21">UDP-glucuronate decarboxylase</fullName>
    </recommendedName>
</protein>
<dbReference type="PANTHER" id="PTHR43000">
    <property type="entry name" value="DTDP-D-GLUCOSE 4,6-DEHYDRATASE-RELATED"/>
    <property type="match status" value="1"/>
</dbReference>